<dbReference type="EC" id="2.7.6.1" evidence="1"/>
<evidence type="ECO:0000256" key="9">
    <source>
        <dbReference type="ARBA" id="ARBA00049535"/>
    </source>
</evidence>
<proteinExistence type="predicted"/>
<dbReference type="AlphaFoldDB" id="X0XZD4"/>
<dbReference type="GO" id="GO:0005737">
    <property type="term" value="C:cytoplasm"/>
    <property type="evidence" value="ECO:0007669"/>
    <property type="project" value="TreeGrafter"/>
</dbReference>
<accession>X0XZD4</accession>
<keyword evidence="3" id="KW-0479">Metal-binding</keyword>
<protein>
    <recommendedName>
        <fullName evidence="1">ribose-phosphate diphosphokinase</fullName>
        <ecNumber evidence="1">2.7.6.1</ecNumber>
    </recommendedName>
</protein>
<keyword evidence="6" id="KW-0418">Kinase</keyword>
<evidence type="ECO:0000313" key="11">
    <source>
        <dbReference type="EMBL" id="GAG40502.1"/>
    </source>
</evidence>
<gene>
    <name evidence="11" type="ORF">S01H1_62295</name>
</gene>
<keyword evidence="2" id="KW-0808">Transferase</keyword>
<dbReference type="GO" id="GO:0004749">
    <property type="term" value="F:ribose phosphate diphosphokinase activity"/>
    <property type="evidence" value="ECO:0007669"/>
    <property type="project" value="UniProtKB-EC"/>
</dbReference>
<evidence type="ECO:0000256" key="2">
    <source>
        <dbReference type="ARBA" id="ARBA00022679"/>
    </source>
</evidence>
<dbReference type="GO" id="GO:0006015">
    <property type="term" value="P:5-phosphoribose 1-diphosphate biosynthetic process"/>
    <property type="evidence" value="ECO:0007669"/>
    <property type="project" value="TreeGrafter"/>
</dbReference>
<evidence type="ECO:0000256" key="4">
    <source>
        <dbReference type="ARBA" id="ARBA00022727"/>
    </source>
</evidence>
<comment type="catalytic activity">
    <reaction evidence="9">
        <text>D-ribose 5-phosphate + ATP = 5-phospho-alpha-D-ribose 1-diphosphate + AMP + H(+)</text>
        <dbReference type="Rhea" id="RHEA:15609"/>
        <dbReference type="ChEBI" id="CHEBI:15378"/>
        <dbReference type="ChEBI" id="CHEBI:30616"/>
        <dbReference type="ChEBI" id="CHEBI:58017"/>
        <dbReference type="ChEBI" id="CHEBI:78346"/>
        <dbReference type="ChEBI" id="CHEBI:456215"/>
        <dbReference type="EC" id="2.7.6.1"/>
    </reaction>
</comment>
<dbReference type="GO" id="GO:0000287">
    <property type="term" value="F:magnesium ion binding"/>
    <property type="evidence" value="ECO:0007669"/>
    <property type="project" value="InterPro"/>
</dbReference>
<dbReference type="GO" id="GO:0002189">
    <property type="term" value="C:ribose phosphate diphosphokinase complex"/>
    <property type="evidence" value="ECO:0007669"/>
    <property type="project" value="TreeGrafter"/>
</dbReference>
<reference evidence="11" key="1">
    <citation type="journal article" date="2014" name="Front. Microbiol.">
        <title>High frequency of phylogenetically diverse reductive dehalogenase-homologous genes in deep subseafloor sedimentary metagenomes.</title>
        <authorList>
            <person name="Kawai M."/>
            <person name="Futagami T."/>
            <person name="Toyoda A."/>
            <person name="Takaki Y."/>
            <person name="Nishi S."/>
            <person name="Hori S."/>
            <person name="Arai W."/>
            <person name="Tsubouchi T."/>
            <person name="Morono Y."/>
            <person name="Uchiyama I."/>
            <person name="Ito T."/>
            <person name="Fujiyama A."/>
            <person name="Inagaki F."/>
            <person name="Takami H."/>
        </authorList>
    </citation>
    <scope>NUCLEOTIDE SEQUENCE</scope>
    <source>
        <strain evidence="11">Expedition CK06-06</strain>
    </source>
</reference>
<comment type="caution">
    <text evidence="11">The sequence shown here is derived from an EMBL/GenBank/DDBJ whole genome shotgun (WGS) entry which is preliminary data.</text>
</comment>
<dbReference type="GO" id="GO:0006164">
    <property type="term" value="P:purine nucleotide biosynthetic process"/>
    <property type="evidence" value="ECO:0007669"/>
    <property type="project" value="TreeGrafter"/>
</dbReference>
<evidence type="ECO:0000259" key="10">
    <source>
        <dbReference type="Pfam" id="PF13793"/>
    </source>
</evidence>
<evidence type="ECO:0000256" key="3">
    <source>
        <dbReference type="ARBA" id="ARBA00022723"/>
    </source>
</evidence>
<name>X0XZD4_9ZZZZ</name>
<dbReference type="CDD" id="cd06223">
    <property type="entry name" value="PRTases_typeI"/>
    <property type="match status" value="1"/>
</dbReference>
<evidence type="ECO:0000256" key="5">
    <source>
        <dbReference type="ARBA" id="ARBA00022741"/>
    </source>
</evidence>
<evidence type="ECO:0000256" key="7">
    <source>
        <dbReference type="ARBA" id="ARBA00022840"/>
    </source>
</evidence>
<dbReference type="SUPFAM" id="SSF53271">
    <property type="entry name" value="PRTase-like"/>
    <property type="match status" value="1"/>
</dbReference>
<dbReference type="NCBIfam" id="NF002320">
    <property type="entry name" value="PRK01259.1"/>
    <property type="match status" value="1"/>
</dbReference>
<sequence>SAKRVTAVIPYFGYARQDRKAEGRVPITAKLVANLITTAGADRVLAIDLHAQQLQGFFDIPVDHLTGELVLNKYFRSKKIGDLAVVSPDVGNIKLAARYAAHLGGELAIVHKKRISGSKVEAQEIIGEVKGKNILMCDDMITTAGTVCSAAELVKKRGAEKIYVGATHGVFASKALERLSQALIDEVVVTDTIPLRDEDKMHGNVTVLSVSAMLAEAIKRIHRDESVSSLFNHF</sequence>
<dbReference type="PANTHER" id="PTHR10210">
    <property type="entry name" value="RIBOSE-PHOSPHATE DIPHOSPHOKINASE FAMILY MEMBER"/>
    <property type="match status" value="1"/>
</dbReference>
<evidence type="ECO:0000256" key="1">
    <source>
        <dbReference type="ARBA" id="ARBA00013247"/>
    </source>
</evidence>
<keyword evidence="5" id="KW-0547">Nucleotide-binding</keyword>
<keyword evidence="7" id="KW-0067">ATP-binding</keyword>
<dbReference type="InterPro" id="IPR029057">
    <property type="entry name" value="PRTase-like"/>
</dbReference>
<feature type="non-terminal residue" evidence="11">
    <location>
        <position position="1"/>
    </location>
</feature>
<dbReference type="Gene3D" id="3.40.50.2020">
    <property type="match status" value="2"/>
</dbReference>
<feature type="domain" description="Ribose-phosphate pyrophosphokinase N-terminal" evidence="10">
    <location>
        <begin position="1"/>
        <end position="40"/>
    </location>
</feature>
<dbReference type="NCBIfam" id="TIGR01251">
    <property type="entry name" value="ribP_PPkin"/>
    <property type="match status" value="1"/>
</dbReference>
<dbReference type="EMBL" id="BARS01040908">
    <property type="protein sequence ID" value="GAG40502.1"/>
    <property type="molecule type" value="Genomic_DNA"/>
</dbReference>
<dbReference type="PANTHER" id="PTHR10210:SF41">
    <property type="entry name" value="RIBOSE-PHOSPHATE PYROPHOSPHOKINASE 1, CHLOROPLASTIC"/>
    <property type="match status" value="1"/>
</dbReference>
<dbReference type="Pfam" id="PF14572">
    <property type="entry name" value="Pribosyl_synth"/>
    <property type="match status" value="1"/>
</dbReference>
<dbReference type="Pfam" id="PF13793">
    <property type="entry name" value="Pribosyltran_N"/>
    <property type="match status" value="1"/>
</dbReference>
<keyword evidence="4" id="KW-0545">Nucleotide biosynthesis</keyword>
<dbReference type="GO" id="GO:0016301">
    <property type="term" value="F:kinase activity"/>
    <property type="evidence" value="ECO:0007669"/>
    <property type="project" value="UniProtKB-KW"/>
</dbReference>
<dbReference type="SMART" id="SM01400">
    <property type="entry name" value="Pribosyltran_N"/>
    <property type="match status" value="1"/>
</dbReference>
<dbReference type="InterPro" id="IPR029099">
    <property type="entry name" value="Pribosyltran_N"/>
</dbReference>
<keyword evidence="8" id="KW-0460">Magnesium</keyword>
<dbReference type="InterPro" id="IPR000836">
    <property type="entry name" value="PRTase_dom"/>
</dbReference>
<dbReference type="InterPro" id="IPR005946">
    <property type="entry name" value="Rib-P_diPkinase"/>
</dbReference>
<organism evidence="11">
    <name type="scientific">marine sediment metagenome</name>
    <dbReference type="NCBI Taxonomy" id="412755"/>
    <lineage>
        <taxon>unclassified sequences</taxon>
        <taxon>metagenomes</taxon>
        <taxon>ecological metagenomes</taxon>
    </lineage>
</organism>
<dbReference type="FunFam" id="3.40.50.2020:FF:000002">
    <property type="entry name" value="Ribose-phosphate pyrophosphokinase"/>
    <property type="match status" value="1"/>
</dbReference>
<evidence type="ECO:0000256" key="6">
    <source>
        <dbReference type="ARBA" id="ARBA00022777"/>
    </source>
</evidence>
<dbReference type="GO" id="GO:0005524">
    <property type="term" value="F:ATP binding"/>
    <property type="evidence" value="ECO:0007669"/>
    <property type="project" value="UniProtKB-KW"/>
</dbReference>
<evidence type="ECO:0000256" key="8">
    <source>
        <dbReference type="ARBA" id="ARBA00022842"/>
    </source>
</evidence>